<keyword evidence="2" id="KW-0548">Nucleotidyltransferase</keyword>
<dbReference type="GO" id="GO:0003964">
    <property type="term" value="F:RNA-directed DNA polymerase activity"/>
    <property type="evidence" value="ECO:0007669"/>
    <property type="project" value="UniProtKB-KW"/>
</dbReference>
<evidence type="ECO:0000313" key="8">
    <source>
        <dbReference type="EMBL" id="KAL0437566.1"/>
    </source>
</evidence>
<protein>
    <recommendedName>
        <fullName evidence="7">Reverse transcriptase RNase H-like domain-containing protein</fullName>
    </recommendedName>
</protein>
<dbReference type="PANTHER" id="PTHR35046">
    <property type="entry name" value="ZINC KNUCKLE (CCHC-TYPE) FAMILY PROTEIN"/>
    <property type="match status" value="1"/>
</dbReference>
<sequence length="155" mass="17965">MQDGHSVAYESKKLKDVEQHYSGHKKELLVVVHCLKLWRDYLLVSLFVVKTDNIVKSHFMTQLKLTSRQTHWQELLSEFHFVLEYHGSSNHVADALSRRTDLAILGSVAALAFSAVVTSLRDRSHELLRKIQQRRAWSTLSSRAKLDNFGLRMDY</sequence>
<proteinExistence type="predicted"/>
<reference evidence="8" key="2">
    <citation type="journal article" date="2024" name="Plant">
        <title>Genomic evolution and insights into agronomic trait innovations of Sesamum species.</title>
        <authorList>
            <person name="Miao H."/>
            <person name="Wang L."/>
            <person name="Qu L."/>
            <person name="Liu H."/>
            <person name="Sun Y."/>
            <person name="Le M."/>
            <person name="Wang Q."/>
            <person name="Wei S."/>
            <person name="Zheng Y."/>
            <person name="Lin W."/>
            <person name="Duan Y."/>
            <person name="Cao H."/>
            <person name="Xiong S."/>
            <person name="Wang X."/>
            <person name="Wei L."/>
            <person name="Li C."/>
            <person name="Ma Q."/>
            <person name="Ju M."/>
            <person name="Zhao R."/>
            <person name="Li G."/>
            <person name="Mu C."/>
            <person name="Tian Q."/>
            <person name="Mei H."/>
            <person name="Zhang T."/>
            <person name="Gao T."/>
            <person name="Zhang H."/>
        </authorList>
    </citation>
    <scope>NUCLEOTIDE SEQUENCE</scope>
    <source>
        <strain evidence="8">G02</strain>
    </source>
</reference>
<dbReference type="PANTHER" id="PTHR35046:SF21">
    <property type="entry name" value="RETROTRANSPOSON GAG DOMAIN-CONTAINING PROTEIN-RELATED"/>
    <property type="match status" value="1"/>
</dbReference>
<dbReference type="InterPro" id="IPR041373">
    <property type="entry name" value="RT_RNaseH"/>
</dbReference>
<evidence type="ECO:0000259" key="7">
    <source>
        <dbReference type="Pfam" id="PF17917"/>
    </source>
</evidence>
<dbReference type="GO" id="GO:0004519">
    <property type="term" value="F:endonuclease activity"/>
    <property type="evidence" value="ECO:0007669"/>
    <property type="project" value="UniProtKB-KW"/>
</dbReference>
<comment type="caution">
    <text evidence="8">The sequence shown here is derived from an EMBL/GenBank/DDBJ whole genome shotgun (WGS) entry which is preliminary data.</text>
</comment>
<dbReference type="EMBL" id="JACGWJ010000002">
    <property type="protein sequence ID" value="KAL0437566.1"/>
    <property type="molecule type" value="Genomic_DNA"/>
</dbReference>
<dbReference type="InterPro" id="IPR043502">
    <property type="entry name" value="DNA/RNA_pol_sf"/>
</dbReference>
<evidence type="ECO:0000256" key="3">
    <source>
        <dbReference type="ARBA" id="ARBA00022722"/>
    </source>
</evidence>
<dbReference type="SUPFAM" id="SSF56672">
    <property type="entry name" value="DNA/RNA polymerases"/>
    <property type="match status" value="1"/>
</dbReference>
<dbReference type="GO" id="GO:0016787">
    <property type="term" value="F:hydrolase activity"/>
    <property type="evidence" value="ECO:0007669"/>
    <property type="project" value="UniProtKB-KW"/>
</dbReference>
<evidence type="ECO:0000256" key="1">
    <source>
        <dbReference type="ARBA" id="ARBA00022679"/>
    </source>
</evidence>
<gene>
    <name evidence="8" type="ORF">Sradi_0464500</name>
</gene>
<evidence type="ECO:0000256" key="6">
    <source>
        <dbReference type="ARBA" id="ARBA00022918"/>
    </source>
</evidence>
<name>A0AAW2WA12_SESRA</name>
<keyword evidence="3" id="KW-0540">Nuclease</keyword>
<keyword evidence="1" id="KW-0808">Transferase</keyword>
<dbReference type="AlphaFoldDB" id="A0AAW2WA12"/>
<keyword evidence="5" id="KW-0378">Hydrolase</keyword>
<feature type="domain" description="Reverse transcriptase RNase H-like" evidence="7">
    <location>
        <begin position="5"/>
        <end position="79"/>
    </location>
</feature>
<dbReference type="CDD" id="cd09274">
    <property type="entry name" value="RNase_HI_RT_Ty3"/>
    <property type="match status" value="1"/>
</dbReference>
<evidence type="ECO:0000256" key="2">
    <source>
        <dbReference type="ARBA" id="ARBA00022695"/>
    </source>
</evidence>
<accession>A0AAW2WA12</accession>
<organism evidence="8">
    <name type="scientific">Sesamum radiatum</name>
    <name type="common">Black benniseed</name>
    <dbReference type="NCBI Taxonomy" id="300843"/>
    <lineage>
        <taxon>Eukaryota</taxon>
        <taxon>Viridiplantae</taxon>
        <taxon>Streptophyta</taxon>
        <taxon>Embryophyta</taxon>
        <taxon>Tracheophyta</taxon>
        <taxon>Spermatophyta</taxon>
        <taxon>Magnoliopsida</taxon>
        <taxon>eudicotyledons</taxon>
        <taxon>Gunneridae</taxon>
        <taxon>Pentapetalae</taxon>
        <taxon>asterids</taxon>
        <taxon>lamiids</taxon>
        <taxon>Lamiales</taxon>
        <taxon>Pedaliaceae</taxon>
        <taxon>Sesamum</taxon>
    </lineage>
</organism>
<evidence type="ECO:0000256" key="5">
    <source>
        <dbReference type="ARBA" id="ARBA00022801"/>
    </source>
</evidence>
<dbReference type="Pfam" id="PF17917">
    <property type="entry name" value="RT_RNaseH"/>
    <property type="match status" value="1"/>
</dbReference>
<reference evidence="8" key="1">
    <citation type="submission" date="2020-06" db="EMBL/GenBank/DDBJ databases">
        <authorList>
            <person name="Li T."/>
            <person name="Hu X."/>
            <person name="Zhang T."/>
            <person name="Song X."/>
            <person name="Zhang H."/>
            <person name="Dai N."/>
            <person name="Sheng W."/>
            <person name="Hou X."/>
            <person name="Wei L."/>
        </authorList>
    </citation>
    <scope>NUCLEOTIDE SEQUENCE</scope>
    <source>
        <strain evidence="8">G02</strain>
        <tissue evidence="8">Leaf</tissue>
    </source>
</reference>
<keyword evidence="4" id="KW-0255">Endonuclease</keyword>
<keyword evidence="6" id="KW-0695">RNA-directed DNA polymerase</keyword>
<evidence type="ECO:0000256" key="4">
    <source>
        <dbReference type="ARBA" id="ARBA00022759"/>
    </source>
</evidence>